<dbReference type="Gene3D" id="1.10.510.10">
    <property type="entry name" value="Transferase(Phosphotransferase) domain 1"/>
    <property type="match status" value="1"/>
</dbReference>
<name>A0A9N8EEN0_9STRA</name>
<dbReference type="PROSITE" id="PS50222">
    <property type="entry name" value="EF_HAND_2"/>
    <property type="match status" value="2"/>
</dbReference>
<feature type="compositionally biased region" description="Basic residues" evidence="9">
    <location>
        <begin position="152"/>
        <end position="162"/>
    </location>
</feature>
<feature type="compositionally biased region" description="Basic and acidic residues" evidence="9">
    <location>
        <begin position="47"/>
        <end position="58"/>
    </location>
</feature>
<feature type="domain" description="EF-hand" evidence="11">
    <location>
        <begin position="722"/>
        <end position="757"/>
    </location>
</feature>
<dbReference type="SMART" id="SM00054">
    <property type="entry name" value="EFh"/>
    <property type="match status" value="2"/>
</dbReference>
<comment type="cofactor">
    <cofactor evidence="1">
        <name>Mg(2+)</name>
        <dbReference type="ChEBI" id="CHEBI:18420"/>
    </cofactor>
</comment>
<dbReference type="InterPro" id="IPR018247">
    <property type="entry name" value="EF_Hand_1_Ca_BS"/>
</dbReference>
<dbReference type="InterPro" id="IPR050205">
    <property type="entry name" value="CDPK_Ser/Thr_kinases"/>
</dbReference>
<dbReference type="PROSITE" id="PS00018">
    <property type="entry name" value="EF_HAND_1"/>
    <property type="match status" value="1"/>
</dbReference>
<dbReference type="SUPFAM" id="SSF56112">
    <property type="entry name" value="Protein kinase-like (PK-like)"/>
    <property type="match status" value="1"/>
</dbReference>
<feature type="region of interest" description="Disordered" evidence="9">
    <location>
        <begin position="496"/>
        <end position="577"/>
    </location>
</feature>
<feature type="compositionally biased region" description="Low complexity" evidence="9">
    <location>
        <begin position="112"/>
        <end position="146"/>
    </location>
</feature>
<feature type="region of interest" description="Disordered" evidence="9">
    <location>
        <begin position="34"/>
        <end position="193"/>
    </location>
</feature>
<gene>
    <name evidence="12" type="ORF">SEMRO_1013_G231300.2</name>
</gene>
<dbReference type="InterPro" id="IPR011009">
    <property type="entry name" value="Kinase-like_dom_sf"/>
</dbReference>
<dbReference type="Proteomes" id="UP001153069">
    <property type="component" value="Unassembled WGS sequence"/>
</dbReference>
<dbReference type="EMBL" id="CAICTM010001011">
    <property type="protein sequence ID" value="CAB9519393.1"/>
    <property type="molecule type" value="Genomic_DNA"/>
</dbReference>
<feature type="domain" description="EF-hand" evidence="11">
    <location>
        <begin position="652"/>
        <end position="687"/>
    </location>
</feature>
<comment type="caution">
    <text evidence="12">The sequence shown here is derived from an EMBL/GenBank/DDBJ whole genome shotgun (WGS) entry which is preliminary data.</text>
</comment>
<dbReference type="OrthoDB" id="4062651at2759"/>
<evidence type="ECO:0008006" key="14">
    <source>
        <dbReference type="Google" id="ProtNLM"/>
    </source>
</evidence>
<sequence length="757" mass="85972">MPQRQSTVAPRVSVLRRMTLGMKKKEQLEQDELKNAQEIFGSELLPEEERREPQKEEQPVVVEEDEEGPKKRRSIIAKKSKYTSMLRRSPRRHTTAVDGRDLLLSPAPVSDSTLPLGSLSSELSSTPPAPATTTPAEDTAATTVTTKADKKANRRSTKKQKKEQKAAVKRESKKAASQSGKGKDSKRHSQRIPMAMSANDFVSETNHTFTKSYKFDDVLYEGEFSQVHSCTHLATNTSRVVKVTDGSTKDSCLEYEIMKTIKTPFVPKVFDMYKQSDHHLIVMERCHGNSLEKELKAPAMNGGLLEEHKVKDIMWQLFSCLNYLHDTASVVHGDIRPSNILLDEDKLKLIDFAAAMRLQDKDDKVRGHCGGGTGRDIVYQAPEVNSSKPKYDTKADMWSCGVIMYQMLFGRLPFVESGRKIKKGIEEDQDKFPKSTKKTEKDIVKREKSSKLRFPRDTHVSDEVKSLIHSLLHPKSKKRPSAAKVICHRWFRRDDASMDEDGESDAGTSDQVPESVTEPEQDHKADPHRKRRSTASKVLRHKWFRRDHGKRESDSKKDHHNRARRASAGDMDAPADPMAKLDNMIRLSNLRKYNPNSQLKQAVLSLMVSDMLTKKERAKIDHTFHQLDILHQGRLRPTEIRAGFLLAFNTPLADEELADIFLRCDLNQDGSLDYDEFAVASMSEKDLLTDDRLKRAFRHFDTRKKKRIGRAELQALPAFSHCSNDQLNFIIAEIDSKGKGYLDFDAFVKGMRSGGLF</sequence>
<dbReference type="InterPro" id="IPR002048">
    <property type="entry name" value="EF_hand_dom"/>
</dbReference>
<dbReference type="PROSITE" id="PS50011">
    <property type="entry name" value="PROTEIN_KINASE_DOM"/>
    <property type="match status" value="1"/>
</dbReference>
<evidence type="ECO:0000256" key="6">
    <source>
        <dbReference type="ARBA" id="ARBA00022837"/>
    </source>
</evidence>
<accession>A0A9N8EEN0</accession>
<keyword evidence="7" id="KW-0067">ATP-binding</keyword>
<keyword evidence="13" id="KW-1185">Reference proteome</keyword>
<evidence type="ECO:0000256" key="7">
    <source>
        <dbReference type="ARBA" id="ARBA00022840"/>
    </source>
</evidence>
<keyword evidence="2" id="KW-0723">Serine/threonine-protein kinase</keyword>
<dbReference type="CDD" id="cd00051">
    <property type="entry name" value="EFh"/>
    <property type="match status" value="1"/>
</dbReference>
<keyword evidence="4" id="KW-0547">Nucleotide-binding</keyword>
<evidence type="ECO:0000256" key="3">
    <source>
        <dbReference type="ARBA" id="ARBA00022679"/>
    </source>
</evidence>
<organism evidence="12 13">
    <name type="scientific">Seminavis robusta</name>
    <dbReference type="NCBI Taxonomy" id="568900"/>
    <lineage>
        <taxon>Eukaryota</taxon>
        <taxon>Sar</taxon>
        <taxon>Stramenopiles</taxon>
        <taxon>Ochrophyta</taxon>
        <taxon>Bacillariophyta</taxon>
        <taxon>Bacillariophyceae</taxon>
        <taxon>Bacillariophycidae</taxon>
        <taxon>Naviculales</taxon>
        <taxon>Naviculaceae</taxon>
        <taxon>Seminavis</taxon>
    </lineage>
</organism>
<feature type="compositionally biased region" description="Basic residues" evidence="9">
    <location>
        <begin position="70"/>
        <end position="81"/>
    </location>
</feature>
<feature type="compositionally biased region" description="Basic and acidic residues" evidence="9">
    <location>
        <begin position="163"/>
        <end position="174"/>
    </location>
</feature>
<dbReference type="PANTHER" id="PTHR24349">
    <property type="entry name" value="SERINE/THREONINE-PROTEIN KINASE"/>
    <property type="match status" value="1"/>
</dbReference>
<evidence type="ECO:0000313" key="13">
    <source>
        <dbReference type="Proteomes" id="UP001153069"/>
    </source>
</evidence>
<protein>
    <recommendedName>
        <fullName evidence="14">Calmodulin</fullName>
    </recommendedName>
</protein>
<dbReference type="InterPro" id="IPR000719">
    <property type="entry name" value="Prot_kinase_dom"/>
</dbReference>
<evidence type="ECO:0000256" key="5">
    <source>
        <dbReference type="ARBA" id="ARBA00022777"/>
    </source>
</evidence>
<comment type="similarity">
    <text evidence="8">Belongs to the protein kinase superfamily. Ser/Thr protein kinase family. CDPK subfamily.</text>
</comment>
<dbReference type="AlphaFoldDB" id="A0A9N8EEN0"/>
<proteinExistence type="inferred from homology"/>
<evidence type="ECO:0000256" key="4">
    <source>
        <dbReference type="ARBA" id="ARBA00022741"/>
    </source>
</evidence>
<evidence type="ECO:0000256" key="2">
    <source>
        <dbReference type="ARBA" id="ARBA00022527"/>
    </source>
</evidence>
<evidence type="ECO:0000313" key="12">
    <source>
        <dbReference type="EMBL" id="CAB9519393.1"/>
    </source>
</evidence>
<feature type="region of interest" description="Disordered" evidence="9">
    <location>
        <begin position="426"/>
        <end position="459"/>
    </location>
</feature>
<evidence type="ECO:0000259" key="11">
    <source>
        <dbReference type="PROSITE" id="PS50222"/>
    </source>
</evidence>
<dbReference type="Pfam" id="PF13833">
    <property type="entry name" value="EF-hand_8"/>
    <property type="match status" value="1"/>
</dbReference>
<dbReference type="InterPro" id="IPR008266">
    <property type="entry name" value="Tyr_kinase_AS"/>
</dbReference>
<dbReference type="SUPFAM" id="SSF47473">
    <property type="entry name" value="EF-hand"/>
    <property type="match status" value="1"/>
</dbReference>
<dbReference type="Gene3D" id="1.10.238.10">
    <property type="entry name" value="EF-hand"/>
    <property type="match status" value="1"/>
</dbReference>
<keyword evidence="5" id="KW-0418">Kinase</keyword>
<dbReference type="GO" id="GO:0005524">
    <property type="term" value="F:ATP binding"/>
    <property type="evidence" value="ECO:0007669"/>
    <property type="project" value="UniProtKB-KW"/>
</dbReference>
<dbReference type="GO" id="GO:0004674">
    <property type="term" value="F:protein serine/threonine kinase activity"/>
    <property type="evidence" value="ECO:0007669"/>
    <property type="project" value="UniProtKB-KW"/>
</dbReference>
<keyword evidence="6" id="KW-0106">Calcium</keyword>
<dbReference type="PROSITE" id="PS00109">
    <property type="entry name" value="PROTEIN_KINASE_TYR"/>
    <property type="match status" value="1"/>
</dbReference>
<dbReference type="GO" id="GO:0005509">
    <property type="term" value="F:calcium ion binding"/>
    <property type="evidence" value="ECO:0007669"/>
    <property type="project" value="InterPro"/>
</dbReference>
<dbReference type="InterPro" id="IPR011992">
    <property type="entry name" value="EF-hand-dom_pair"/>
</dbReference>
<evidence type="ECO:0000259" key="10">
    <source>
        <dbReference type="PROSITE" id="PS50011"/>
    </source>
</evidence>
<keyword evidence="3" id="KW-0808">Transferase</keyword>
<evidence type="ECO:0000256" key="9">
    <source>
        <dbReference type="SAM" id="MobiDB-lite"/>
    </source>
</evidence>
<dbReference type="Pfam" id="PF00069">
    <property type="entry name" value="Pkinase"/>
    <property type="match status" value="1"/>
</dbReference>
<feature type="compositionally biased region" description="Basic residues" evidence="9">
    <location>
        <begin position="526"/>
        <end position="548"/>
    </location>
</feature>
<reference evidence="12" key="1">
    <citation type="submission" date="2020-06" db="EMBL/GenBank/DDBJ databases">
        <authorList>
            <consortium name="Plant Systems Biology data submission"/>
        </authorList>
    </citation>
    <scope>NUCLEOTIDE SEQUENCE</scope>
    <source>
        <strain evidence="12">D6</strain>
    </source>
</reference>
<evidence type="ECO:0000256" key="8">
    <source>
        <dbReference type="ARBA" id="ARBA00024334"/>
    </source>
</evidence>
<evidence type="ECO:0000256" key="1">
    <source>
        <dbReference type="ARBA" id="ARBA00001946"/>
    </source>
</evidence>
<feature type="domain" description="Protein kinase" evidence="10">
    <location>
        <begin position="213"/>
        <end position="491"/>
    </location>
</feature>